<protein>
    <submittedName>
        <fullName evidence="2">SpoIIIAH-like family protein</fullName>
    </submittedName>
</protein>
<dbReference type="Proteomes" id="UP001438008">
    <property type="component" value="Unassembled WGS sequence"/>
</dbReference>
<dbReference type="InterPro" id="IPR038503">
    <property type="entry name" value="SpoIIIAH_sf"/>
</dbReference>
<dbReference type="Gene3D" id="1.10.287.4300">
    <property type="entry name" value="Stage III sporulation protein AH-like"/>
    <property type="match status" value="1"/>
</dbReference>
<name>A0ABV1FGG3_9FIRM</name>
<keyword evidence="3" id="KW-1185">Reference proteome</keyword>
<proteinExistence type="predicted"/>
<evidence type="ECO:0000256" key="1">
    <source>
        <dbReference type="SAM" id="MobiDB-lite"/>
    </source>
</evidence>
<feature type="region of interest" description="Disordered" evidence="1">
    <location>
        <begin position="78"/>
        <end position="105"/>
    </location>
</feature>
<gene>
    <name evidence="2" type="ORF">WMO29_06225</name>
</gene>
<evidence type="ECO:0000313" key="3">
    <source>
        <dbReference type="Proteomes" id="UP001438008"/>
    </source>
</evidence>
<organism evidence="2 3">
    <name type="scientific">Laedolimicola intestinihominis</name>
    <dbReference type="NCBI Taxonomy" id="3133166"/>
    <lineage>
        <taxon>Bacteria</taxon>
        <taxon>Bacillati</taxon>
        <taxon>Bacillota</taxon>
        <taxon>Clostridia</taxon>
        <taxon>Lachnospirales</taxon>
        <taxon>Lachnospiraceae</taxon>
        <taxon>Laedolimicola</taxon>
    </lineage>
</organism>
<dbReference type="Pfam" id="PF12685">
    <property type="entry name" value="SpoIIIAH"/>
    <property type="match status" value="1"/>
</dbReference>
<dbReference type="InterPro" id="IPR024232">
    <property type="entry name" value="SpoIIIAH"/>
</dbReference>
<sequence>MKNIFKKNQMIITALAIMIAVAGYLNYSGSKLSGAKVQTGGDASVTDEASAADDISAEDLYAQTGLEELQFADGDIQSLDSDGEETAEVEEGEEPGEAVLASSSAGTGFAAEAKLSREQLRSKNKETLLEVINNTNISEAQKQEAVDSMVELTDIAEKEAAAEILLAAKGFEDVVVSITDGQADVVVNMENVDDAGRAQIEDIVKRKTGISGENIVITPAAQTE</sequence>
<reference evidence="2 3" key="1">
    <citation type="submission" date="2024-03" db="EMBL/GenBank/DDBJ databases">
        <title>Human intestinal bacterial collection.</title>
        <authorList>
            <person name="Pauvert C."/>
            <person name="Hitch T.C.A."/>
            <person name="Clavel T."/>
        </authorList>
    </citation>
    <scope>NUCLEOTIDE SEQUENCE [LARGE SCALE GENOMIC DNA]</scope>
    <source>
        <strain evidence="2 3">CLA-AA-H132</strain>
    </source>
</reference>
<evidence type="ECO:0000313" key="2">
    <source>
        <dbReference type="EMBL" id="MEQ2472086.1"/>
    </source>
</evidence>
<comment type="caution">
    <text evidence="2">The sequence shown here is derived from an EMBL/GenBank/DDBJ whole genome shotgun (WGS) entry which is preliminary data.</text>
</comment>
<feature type="compositionally biased region" description="Acidic residues" evidence="1">
    <location>
        <begin position="81"/>
        <end position="96"/>
    </location>
</feature>
<dbReference type="RefSeq" id="WP_349164202.1">
    <property type="nucleotide sequence ID" value="NZ_JBBMFE010000004.1"/>
</dbReference>
<accession>A0ABV1FGG3</accession>
<dbReference type="EMBL" id="JBBMFE010000004">
    <property type="protein sequence ID" value="MEQ2472086.1"/>
    <property type="molecule type" value="Genomic_DNA"/>
</dbReference>